<keyword evidence="1" id="KW-0472">Membrane</keyword>
<reference evidence="2" key="1">
    <citation type="submission" date="2021-04" db="EMBL/GenBank/DDBJ databases">
        <authorList>
            <person name="Tunstrom K."/>
        </authorList>
    </citation>
    <scope>NUCLEOTIDE SEQUENCE</scope>
</reference>
<dbReference type="Proteomes" id="UP000691718">
    <property type="component" value="Unassembled WGS sequence"/>
</dbReference>
<evidence type="ECO:0000313" key="2">
    <source>
        <dbReference type="EMBL" id="CAG4992188.1"/>
    </source>
</evidence>
<evidence type="ECO:0000313" key="3">
    <source>
        <dbReference type="Proteomes" id="UP000691718"/>
    </source>
</evidence>
<keyword evidence="1" id="KW-1133">Transmembrane helix</keyword>
<proteinExistence type="predicted"/>
<comment type="caution">
    <text evidence="2">The sequence shown here is derived from an EMBL/GenBank/DDBJ whole genome shotgun (WGS) entry which is preliminary data.</text>
</comment>
<name>A0A8S3X1W7_PARAO</name>
<feature type="transmembrane region" description="Helical" evidence="1">
    <location>
        <begin position="112"/>
        <end position="135"/>
    </location>
</feature>
<keyword evidence="1" id="KW-0812">Transmembrane</keyword>
<organism evidence="2 3">
    <name type="scientific">Parnassius apollo</name>
    <name type="common">Apollo butterfly</name>
    <name type="synonym">Papilio apollo</name>
    <dbReference type="NCBI Taxonomy" id="110799"/>
    <lineage>
        <taxon>Eukaryota</taxon>
        <taxon>Metazoa</taxon>
        <taxon>Ecdysozoa</taxon>
        <taxon>Arthropoda</taxon>
        <taxon>Hexapoda</taxon>
        <taxon>Insecta</taxon>
        <taxon>Pterygota</taxon>
        <taxon>Neoptera</taxon>
        <taxon>Endopterygota</taxon>
        <taxon>Lepidoptera</taxon>
        <taxon>Glossata</taxon>
        <taxon>Ditrysia</taxon>
        <taxon>Papilionoidea</taxon>
        <taxon>Papilionidae</taxon>
        <taxon>Parnassiinae</taxon>
        <taxon>Parnassini</taxon>
        <taxon>Parnassius</taxon>
        <taxon>Parnassius</taxon>
    </lineage>
</organism>
<accession>A0A8S3X1W7</accession>
<gene>
    <name evidence="2" type="ORF">PAPOLLO_LOCUS12264</name>
</gene>
<protein>
    <submittedName>
        <fullName evidence="2">(apollo) hypothetical protein</fullName>
    </submittedName>
</protein>
<feature type="transmembrane region" description="Helical" evidence="1">
    <location>
        <begin position="51"/>
        <end position="77"/>
    </location>
</feature>
<dbReference type="EMBL" id="CAJQZP010000885">
    <property type="protein sequence ID" value="CAG4992188.1"/>
    <property type="molecule type" value="Genomic_DNA"/>
</dbReference>
<keyword evidence="3" id="KW-1185">Reference proteome</keyword>
<sequence>MLMLSCTIINLPQYHDFLRTLRADFKYVCTEGAKYRDRFFENQLKTWKMCIFSVIFTSCIGGGVVIFTSLCLLWHAATHEAGDGSKRPLLFPFWFFGVDFSASPIYEIAFTFSNICSLAYAYSYVFMIQTQILWIGEITAKADLIIWYIQDLMEGLQLPNNQEEADRFISVIKSRMREIVREHHSMYM</sequence>
<dbReference type="OrthoDB" id="7486936at2759"/>
<evidence type="ECO:0000256" key="1">
    <source>
        <dbReference type="SAM" id="Phobius"/>
    </source>
</evidence>
<dbReference type="AlphaFoldDB" id="A0A8S3X1W7"/>